<feature type="compositionally biased region" description="Low complexity" evidence="1">
    <location>
        <begin position="113"/>
        <end position="122"/>
    </location>
</feature>
<gene>
    <name evidence="2" type="ORF">TI39_contig4142g00005</name>
</gene>
<dbReference type="OrthoDB" id="5425347at2759"/>
<dbReference type="EMBL" id="LAFY01004101">
    <property type="protein sequence ID" value="KJX95018.1"/>
    <property type="molecule type" value="Genomic_DNA"/>
</dbReference>
<evidence type="ECO:0000313" key="3">
    <source>
        <dbReference type="Proteomes" id="UP000033647"/>
    </source>
</evidence>
<evidence type="ECO:0000256" key="1">
    <source>
        <dbReference type="SAM" id="MobiDB-lite"/>
    </source>
</evidence>
<feature type="region of interest" description="Disordered" evidence="1">
    <location>
        <begin position="97"/>
        <end position="122"/>
    </location>
</feature>
<sequence>MKDNLYQQVQMDRSTGIAQSRNPPTSGNIIANSNAAQDMSKSANQTRLMKTAGDMFIGVMPDIPEDALENMTTDLFEDAGEMLDMREIVTLDGYGVEREREGEKEVERGGDRQGQQEQAQGRARYDVEMVEIKSTIKIRDVNVNVIGREYRSRDKISFAGEFEINGKATNSTIRATHDALEGQREALELGGDRQLR</sequence>
<reference evidence="2 3" key="1">
    <citation type="submission" date="2015-03" db="EMBL/GenBank/DDBJ databases">
        <title>RNA-seq based gene annotation and comparative genomics of four Zymoseptoria species reveal species-specific pathogenicity related genes and transposable element activity.</title>
        <authorList>
            <person name="Grandaubert J."/>
            <person name="Bhattacharyya A."/>
            <person name="Stukenbrock E.H."/>
        </authorList>
    </citation>
    <scope>NUCLEOTIDE SEQUENCE [LARGE SCALE GENOMIC DNA]</scope>
    <source>
        <strain evidence="2 3">Zb18110</strain>
    </source>
</reference>
<name>A0A0F4GC97_9PEZI</name>
<protein>
    <submittedName>
        <fullName evidence="2">Uncharacterized protein</fullName>
    </submittedName>
</protein>
<accession>A0A0F4GC97</accession>
<proteinExistence type="predicted"/>
<comment type="caution">
    <text evidence="2">The sequence shown here is derived from an EMBL/GenBank/DDBJ whole genome shotgun (WGS) entry which is preliminary data.</text>
</comment>
<evidence type="ECO:0000313" key="2">
    <source>
        <dbReference type="EMBL" id="KJX95018.1"/>
    </source>
</evidence>
<dbReference type="AlphaFoldDB" id="A0A0F4GC97"/>
<feature type="compositionally biased region" description="Basic and acidic residues" evidence="1">
    <location>
        <begin position="97"/>
        <end position="111"/>
    </location>
</feature>
<keyword evidence="3" id="KW-1185">Reference proteome</keyword>
<dbReference type="Proteomes" id="UP000033647">
    <property type="component" value="Unassembled WGS sequence"/>
</dbReference>
<organism evidence="2 3">
    <name type="scientific">Zymoseptoria brevis</name>
    <dbReference type="NCBI Taxonomy" id="1047168"/>
    <lineage>
        <taxon>Eukaryota</taxon>
        <taxon>Fungi</taxon>
        <taxon>Dikarya</taxon>
        <taxon>Ascomycota</taxon>
        <taxon>Pezizomycotina</taxon>
        <taxon>Dothideomycetes</taxon>
        <taxon>Dothideomycetidae</taxon>
        <taxon>Mycosphaerellales</taxon>
        <taxon>Mycosphaerellaceae</taxon>
        <taxon>Zymoseptoria</taxon>
    </lineage>
</organism>